<comment type="caution">
    <text evidence="8">The sequence shown here is derived from an EMBL/GenBank/DDBJ whole genome shotgun (WGS) entry which is preliminary data.</text>
</comment>
<evidence type="ECO:0000256" key="3">
    <source>
        <dbReference type="ARBA" id="ARBA00022692"/>
    </source>
</evidence>
<sequence>MPKERALQPSTLVFALGTFAAGTDAFIIAAFLPKMAQDLGASEAATGQSVTAFSIAYALLCPVLATLTARVPRRTLLISGLAVLMAGNVLAAFSPNLTFLMVARVLAAAGAAAYTPSSFAVAAGLVRPEYRGRALSVVIGGLTIATAVGVPLGALMSRSFGWRTALIMVAVLCAIACAGVRVVMPRMPGAEPVPLRRRLAPLRRWDALQVLTLTILGMGGSYTVYSYAATALEPTGVGSEWIGLMMFLYGAGAVLGNFASGTGTDRYGPRAILTAGYTVQVVALGLLGVLAVLRPSAGPATLVGAGTLVLLWGGATWTQTPPQNNRLIQRFGPADAPLVVSLNSSAIYAGIALGSGIGGVVLNARPGAAVYGAATVIEVLALLLLLLTASSFHTAKQHPAETPAEPSVKK</sequence>
<dbReference type="InterPro" id="IPR050189">
    <property type="entry name" value="MFS_Efflux_Transporters"/>
</dbReference>
<name>A0A4V2YRG3_9ACTN</name>
<feature type="transmembrane region" description="Helical" evidence="6">
    <location>
        <begin position="271"/>
        <end position="293"/>
    </location>
</feature>
<dbReference type="CDD" id="cd17324">
    <property type="entry name" value="MFS_NepI_like"/>
    <property type="match status" value="1"/>
</dbReference>
<accession>A0A4V2YRG3</accession>
<keyword evidence="9" id="KW-1185">Reference proteome</keyword>
<comment type="subcellular location">
    <subcellularLocation>
        <location evidence="1">Cell membrane</location>
        <topology evidence="1">Multi-pass membrane protein</topology>
    </subcellularLocation>
</comment>
<feature type="transmembrane region" description="Helical" evidence="6">
    <location>
        <begin position="160"/>
        <end position="184"/>
    </location>
</feature>
<proteinExistence type="predicted"/>
<feature type="transmembrane region" description="Helical" evidence="6">
    <location>
        <begin position="241"/>
        <end position="259"/>
    </location>
</feature>
<dbReference type="InterPro" id="IPR011701">
    <property type="entry name" value="MFS"/>
</dbReference>
<reference evidence="8 9" key="1">
    <citation type="submission" date="2019-03" db="EMBL/GenBank/DDBJ databases">
        <title>Draft genome sequences of novel Actinobacteria.</title>
        <authorList>
            <person name="Sahin N."/>
            <person name="Ay H."/>
            <person name="Saygin H."/>
        </authorList>
    </citation>
    <scope>NUCLEOTIDE SEQUENCE [LARGE SCALE GENOMIC DNA]</scope>
    <source>
        <strain evidence="8 9">H3C3</strain>
    </source>
</reference>
<feature type="transmembrane region" description="Helical" evidence="6">
    <location>
        <begin position="12"/>
        <end position="32"/>
    </location>
</feature>
<evidence type="ECO:0000313" key="8">
    <source>
        <dbReference type="EMBL" id="TDD66077.1"/>
    </source>
</evidence>
<feature type="transmembrane region" description="Helical" evidence="6">
    <location>
        <begin position="205"/>
        <end position="229"/>
    </location>
</feature>
<dbReference type="Gene3D" id="1.20.1250.20">
    <property type="entry name" value="MFS general substrate transporter like domains"/>
    <property type="match status" value="1"/>
</dbReference>
<evidence type="ECO:0000313" key="9">
    <source>
        <dbReference type="Proteomes" id="UP000294513"/>
    </source>
</evidence>
<protein>
    <submittedName>
        <fullName evidence="8">MFS transporter</fullName>
    </submittedName>
</protein>
<feature type="transmembrane region" description="Helical" evidence="6">
    <location>
        <begin position="99"/>
        <end position="122"/>
    </location>
</feature>
<organism evidence="8 9">
    <name type="scientific">Actinomadura rubrisoli</name>
    <dbReference type="NCBI Taxonomy" id="2530368"/>
    <lineage>
        <taxon>Bacteria</taxon>
        <taxon>Bacillati</taxon>
        <taxon>Actinomycetota</taxon>
        <taxon>Actinomycetes</taxon>
        <taxon>Streptosporangiales</taxon>
        <taxon>Thermomonosporaceae</taxon>
        <taxon>Actinomadura</taxon>
    </lineage>
</organism>
<dbReference type="SUPFAM" id="SSF103473">
    <property type="entry name" value="MFS general substrate transporter"/>
    <property type="match status" value="1"/>
</dbReference>
<keyword evidence="5 6" id="KW-0472">Membrane</keyword>
<dbReference type="PANTHER" id="PTHR43124:SF10">
    <property type="entry name" value="PURINE EFFLUX PUMP PBUE"/>
    <property type="match status" value="1"/>
</dbReference>
<dbReference type="PANTHER" id="PTHR43124">
    <property type="entry name" value="PURINE EFFLUX PUMP PBUE"/>
    <property type="match status" value="1"/>
</dbReference>
<evidence type="ECO:0000256" key="4">
    <source>
        <dbReference type="ARBA" id="ARBA00022989"/>
    </source>
</evidence>
<dbReference type="GO" id="GO:0022857">
    <property type="term" value="F:transmembrane transporter activity"/>
    <property type="evidence" value="ECO:0007669"/>
    <property type="project" value="InterPro"/>
</dbReference>
<evidence type="ECO:0000256" key="6">
    <source>
        <dbReference type="SAM" id="Phobius"/>
    </source>
</evidence>
<keyword evidence="4 6" id="KW-1133">Transmembrane helix</keyword>
<feature type="transmembrane region" description="Helical" evidence="6">
    <location>
        <begin position="76"/>
        <end position="93"/>
    </location>
</feature>
<evidence type="ECO:0000256" key="5">
    <source>
        <dbReference type="ARBA" id="ARBA00023136"/>
    </source>
</evidence>
<dbReference type="PROSITE" id="PS50850">
    <property type="entry name" value="MFS"/>
    <property type="match status" value="1"/>
</dbReference>
<keyword evidence="2" id="KW-1003">Cell membrane</keyword>
<feature type="transmembrane region" description="Helical" evidence="6">
    <location>
        <begin position="134"/>
        <end position="154"/>
    </location>
</feature>
<feature type="transmembrane region" description="Helical" evidence="6">
    <location>
        <begin position="338"/>
        <end position="362"/>
    </location>
</feature>
<feature type="domain" description="Major facilitator superfamily (MFS) profile" evidence="7">
    <location>
        <begin position="10"/>
        <end position="393"/>
    </location>
</feature>
<evidence type="ECO:0000256" key="1">
    <source>
        <dbReference type="ARBA" id="ARBA00004651"/>
    </source>
</evidence>
<feature type="transmembrane region" description="Helical" evidence="6">
    <location>
        <begin position="368"/>
        <end position="387"/>
    </location>
</feature>
<evidence type="ECO:0000256" key="2">
    <source>
        <dbReference type="ARBA" id="ARBA00022475"/>
    </source>
</evidence>
<keyword evidence="3 6" id="KW-0812">Transmembrane</keyword>
<dbReference type="AlphaFoldDB" id="A0A4V2YRG3"/>
<gene>
    <name evidence="8" type="ORF">E1298_40695</name>
</gene>
<dbReference type="Pfam" id="PF07690">
    <property type="entry name" value="MFS_1"/>
    <property type="match status" value="1"/>
</dbReference>
<evidence type="ECO:0000259" key="7">
    <source>
        <dbReference type="PROSITE" id="PS50850"/>
    </source>
</evidence>
<dbReference type="Proteomes" id="UP000294513">
    <property type="component" value="Unassembled WGS sequence"/>
</dbReference>
<dbReference type="InterPro" id="IPR036259">
    <property type="entry name" value="MFS_trans_sf"/>
</dbReference>
<dbReference type="InterPro" id="IPR020846">
    <property type="entry name" value="MFS_dom"/>
</dbReference>
<dbReference type="OrthoDB" id="3697899at2"/>
<dbReference type="RefSeq" id="WP_131902724.1">
    <property type="nucleotide sequence ID" value="NZ_SMKU01000394.1"/>
</dbReference>
<dbReference type="GO" id="GO:0005886">
    <property type="term" value="C:plasma membrane"/>
    <property type="evidence" value="ECO:0007669"/>
    <property type="project" value="UniProtKB-SubCell"/>
</dbReference>
<dbReference type="EMBL" id="SMKU01000394">
    <property type="protein sequence ID" value="TDD66077.1"/>
    <property type="molecule type" value="Genomic_DNA"/>
</dbReference>
<feature type="transmembrane region" description="Helical" evidence="6">
    <location>
        <begin position="52"/>
        <end position="69"/>
    </location>
</feature>
<feature type="transmembrane region" description="Helical" evidence="6">
    <location>
        <begin position="299"/>
        <end position="317"/>
    </location>
</feature>